<dbReference type="EMBL" id="CP029159">
    <property type="protein sequence ID" value="QKM71113.1"/>
    <property type="molecule type" value="Genomic_DNA"/>
</dbReference>
<dbReference type="InterPro" id="IPR004401">
    <property type="entry name" value="YbaB/EbfC"/>
</dbReference>
<keyword evidence="3" id="KW-0238">DNA-binding</keyword>
<keyword evidence="4" id="KW-1185">Reference proteome</keyword>
<sequence>MNEPIQERLAKAVAGLERTRQAVAAAEERLRGADVTVRSGDRSVEVTVNAQGQLVDVRFLDGRYRTMGAPQLTAAVLEAARQAQAEMARTVLDTFRPLSETVGGRPHIEGSGVDWGNVFGPLLDTVERGSAGRGGASDRLRDEITEDGEDPGPVTRAEDRTSRTRGQ</sequence>
<evidence type="ECO:0000313" key="3">
    <source>
        <dbReference type="EMBL" id="QKM71113.1"/>
    </source>
</evidence>
<dbReference type="SUPFAM" id="SSF82607">
    <property type="entry name" value="YbaB-like"/>
    <property type="match status" value="1"/>
</dbReference>
<dbReference type="Proteomes" id="UP000005940">
    <property type="component" value="Chromosome"/>
</dbReference>
<dbReference type="Pfam" id="PF02575">
    <property type="entry name" value="YbaB_DNA_bd"/>
    <property type="match status" value="1"/>
</dbReference>
<organism evidence="3 4">
    <name type="scientific">Streptomyces tsukubensis (strain DSM 42081 / NBRC 108919 / NRRL 18488 / 9993)</name>
    <dbReference type="NCBI Taxonomy" id="1114943"/>
    <lineage>
        <taxon>Bacteria</taxon>
        <taxon>Bacillati</taxon>
        <taxon>Actinomycetota</taxon>
        <taxon>Actinomycetes</taxon>
        <taxon>Kitasatosporales</taxon>
        <taxon>Streptomycetaceae</taxon>
        <taxon>Streptomyces</taxon>
    </lineage>
</organism>
<evidence type="ECO:0000313" key="4">
    <source>
        <dbReference type="Proteomes" id="UP000005940"/>
    </source>
</evidence>
<dbReference type="GO" id="GO:0003677">
    <property type="term" value="F:DNA binding"/>
    <property type="evidence" value="ECO:0007669"/>
    <property type="project" value="UniProtKB-KW"/>
</dbReference>
<dbReference type="RefSeq" id="WP_006350873.1">
    <property type="nucleotide sequence ID" value="NZ_CP029159.1"/>
</dbReference>
<keyword evidence="1" id="KW-0175">Coiled coil</keyword>
<feature type="region of interest" description="Disordered" evidence="2">
    <location>
        <begin position="126"/>
        <end position="167"/>
    </location>
</feature>
<dbReference type="InterPro" id="IPR036894">
    <property type="entry name" value="YbaB-like_sf"/>
</dbReference>
<protein>
    <submittedName>
        <fullName evidence="3">YbaB/EbfC family DNA-binding protein</fullName>
    </submittedName>
</protein>
<evidence type="ECO:0000256" key="2">
    <source>
        <dbReference type="SAM" id="MobiDB-lite"/>
    </source>
</evidence>
<evidence type="ECO:0000256" key="1">
    <source>
        <dbReference type="SAM" id="Coils"/>
    </source>
</evidence>
<gene>
    <name evidence="3" type="ORF">STSU_032375</name>
</gene>
<reference evidence="3 4" key="1">
    <citation type="journal article" date="2012" name="J. Bacteriol.">
        <title>Draft genome of Streptomyces tsukubaensis NRRL 18488, the producer of the clinically important immunosuppressant tacrolimus (FK506).</title>
        <authorList>
            <person name="Barreiro C."/>
            <person name="Prieto C."/>
            <person name="Sola-Landa A."/>
            <person name="Solera E."/>
            <person name="Martinez-Castro M."/>
            <person name="Perez-Redondo R."/>
            <person name="Garcia-Estrada C."/>
            <person name="Aparicio J.F."/>
            <person name="Fernandez-Martinez L.T."/>
            <person name="Santos-Aberturas J."/>
            <person name="Salehi-Najafabadi Z."/>
            <person name="Rodriguez-Garcia A."/>
            <person name="Tauch A."/>
            <person name="Martin J.F."/>
        </authorList>
    </citation>
    <scope>NUCLEOTIDE SEQUENCE [LARGE SCALE GENOMIC DNA]</scope>
    <source>
        <strain evidence="4">DSM 42081 / NBRC 108919 / NRRL 18488 / 9993</strain>
    </source>
</reference>
<feature type="compositionally biased region" description="Basic and acidic residues" evidence="2">
    <location>
        <begin position="156"/>
        <end position="167"/>
    </location>
</feature>
<dbReference type="Gene3D" id="3.30.1310.10">
    <property type="entry name" value="Nucleoid-associated protein YbaB-like domain"/>
    <property type="match status" value="1"/>
</dbReference>
<dbReference type="AlphaFoldDB" id="I2MTQ8"/>
<proteinExistence type="predicted"/>
<feature type="coiled-coil region" evidence="1">
    <location>
        <begin position="9"/>
        <end position="36"/>
    </location>
</feature>
<name>I2MTQ8_STRT9</name>
<accession>I2MTQ8</accession>